<evidence type="ECO:0000256" key="1">
    <source>
        <dbReference type="SAM" id="MobiDB-lite"/>
    </source>
</evidence>
<dbReference type="Proteomes" id="UP000619479">
    <property type="component" value="Unassembled WGS sequence"/>
</dbReference>
<dbReference type="EMBL" id="BOMH01000039">
    <property type="protein sequence ID" value="GID67516.1"/>
    <property type="molecule type" value="Genomic_DNA"/>
</dbReference>
<gene>
    <name evidence="2" type="ORF">Acy02nite_53970</name>
</gene>
<name>A0A919IM01_9ACTN</name>
<protein>
    <submittedName>
        <fullName evidence="2">Uncharacterized protein</fullName>
    </submittedName>
</protein>
<feature type="region of interest" description="Disordered" evidence="1">
    <location>
        <begin position="1"/>
        <end position="30"/>
    </location>
</feature>
<comment type="caution">
    <text evidence="2">The sequence shown here is derived from an EMBL/GenBank/DDBJ whole genome shotgun (WGS) entry which is preliminary data.</text>
</comment>
<evidence type="ECO:0000313" key="2">
    <source>
        <dbReference type="EMBL" id="GID67516.1"/>
    </source>
</evidence>
<sequence>MLGKQSGVSNTGETQRTPESATSLRLPEADRIGMHMCSPARQSAAWIGLKPEVFPGSGRDEPQQ</sequence>
<organism evidence="2 3">
    <name type="scientific">Actinoplanes cyaneus</name>
    <dbReference type="NCBI Taxonomy" id="52696"/>
    <lineage>
        <taxon>Bacteria</taxon>
        <taxon>Bacillati</taxon>
        <taxon>Actinomycetota</taxon>
        <taxon>Actinomycetes</taxon>
        <taxon>Micromonosporales</taxon>
        <taxon>Micromonosporaceae</taxon>
        <taxon>Actinoplanes</taxon>
    </lineage>
</organism>
<reference evidence="2" key="1">
    <citation type="submission" date="2021-01" db="EMBL/GenBank/DDBJ databases">
        <title>Whole genome shotgun sequence of Actinoplanes cyaneus NBRC 14990.</title>
        <authorList>
            <person name="Komaki H."/>
            <person name="Tamura T."/>
        </authorList>
    </citation>
    <scope>NUCLEOTIDE SEQUENCE</scope>
    <source>
        <strain evidence="2">NBRC 14990</strain>
    </source>
</reference>
<keyword evidence="3" id="KW-1185">Reference proteome</keyword>
<evidence type="ECO:0000313" key="3">
    <source>
        <dbReference type="Proteomes" id="UP000619479"/>
    </source>
</evidence>
<dbReference type="AlphaFoldDB" id="A0A919IM01"/>
<feature type="compositionally biased region" description="Polar residues" evidence="1">
    <location>
        <begin position="1"/>
        <end position="23"/>
    </location>
</feature>
<proteinExistence type="predicted"/>
<accession>A0A919IM01</accession>